<evidence type="ECO:0000256" key="2">
    <source>
        <dbReference type="ARBA" id="ARBA00023315"/>
    </source>
</evidence>
<evidence type="ECO:0000313" key="5">
    <source>
        <dbReference type="Proteomes" id="UP001468345"/>
    </source>
</evidence>
<accession>A0ABZ2W8P9</accession>
<proteinExistence type="predicted"/>
<dbReference type="Proteomes" id="UP001468345">
    <property type="component" value="Chromosome"/>
</dbReference>
<protein>
    <submittedName>
        <fullName evidence="4">GNAT family N-acetyltransferase</fullName>
    </submittedName>
</protein>
<evidence type="ECO:0000259" key="3">
    <source>
        <dbReference type="PROSITE" id="PS51186"/>
    </source>
</evidence>
<dbReference type="Pfam" id="PF00583">
    <property type="entry name" value="Acetyltransf_1"/>
    <property type="match status" value="1"/>
</dbReference>
<name>A0ABZ2W8P9_9STAP</name>
<sequence>MTSIRKATTDDVEAIVELMYEAYAPIRDLGIQFESAYPTRDKVKDNMEQNLCYVYEIDNTLISTISLRMPWSSNPGPYYFPHIWWFATNPQYKGKGIGSEVLNFIENEIIKQGFHSPAVTLGTASNHPWLVEMYERRGYQKFGSKDLGKGHITQYFIKVLNSDLFCGTDSLRQKFTDVTYEEAEYGI</sequence>
<evidence type="ECO:0000313" key="4">
    <source>
        <dbReference type="EMBL" id="WZG08278.1"/>
    </source>
</evidence>
<evidence type="ECO:0000256" key="1">
    <source>
        <dbReference type="ARBA" id="ARBA00022679"/>
    </source>
</evidence>
<dbReference type="PANTHER" id="PTHR43800">
    <property type="entry name" value="PEPTIDYL-LYSINE N-ACETYLTRANSFERASE YJAB"/>
    <property type="match status" value="1"/>
</dbReference>
<dbReference type="PANTHER" id="PTHR43800:SF1">
    <property type="entry name" value="PEPTIDYL-LYSINE N-ACETYLTRANSFERASE YJAB"/>
    <property type="match status" value="1"/>
</dbReference>
<dbReference type="InterPro" id="IPR000182">
    <property type="entry name" value="GNAT_dom"/>
</dbReference>
<keyword evidence="5" id="KW-1185">Reference proteome</keyword>
<dbReference type="PROSITE" id="PS51186">
    <property type="entry name" value="GNAT"/>
    <property type="match status" value="1"/>
</dbReference>
<reference evidence="4 5" key="1">
    <citation type="journal article" date="2024" name="ISME J.">
        <title>Staphylococcus epidermidis bacteriocin A37 kills natural competitors with a unique mechanism of action.</title>
        <authorList>
            <person name="Puls J.S."/>
            <person name="Winnerling B."/>
            <person name="Power J.J."/>
            <person name="Kruger A.M."/>
            <person name="Brajtenbach D."/>
            <person name="Johnson M."/>
            <person name="Bilici K."/>
            <person name="Camus L."/>
            <person name="Fliesswasser T."/>
            <person name="Schneider T."/>
            <person name="Sahl H.G."/>
            <person name="Ghosal D."/>
            <person name="Kubitscheck U."/>
            <person name="Heilbronner S."/>
            <person name="Grein F."/>
        </authorList>
    </citation>
    <scope>NUCLEOTIDE SEQUENCE [LARGE SCALE GENOMIC DNA]</scope>
    <source>
        <strain evidence="4 5">SCK7</strain>
    </source>
</reference>
<dbReference type="CDD" id="cd04301">
    <property type="entry name" value="NAT_SF"/>
    <property type="match status" value="1"/>
</dbReference>
<gene>
    <name evidence="4" type="ORF">SHJJP9002_000148</name>
</gene>
<dbReference type="Gene3D" id="3.40.630.30">
    <property type="match status" value="1"/>
</dbReference>
<dbReference type="EMBL" id="CP133006">
    <property type="protein sequence ID" value="WZG08278.1"/>
    <property type="molecule type" value="Genomic_DNA"/>
</dbReference>
<keyword evidence="2" id="KW-0012">Acyltransferase</keyword>
<feature type="domain" description="N-acetyltransferase" evidence="3">
    <location>
        <begin position="2"/>
        <end position="161"/>
    </location>
</feature>
<keyword evidence="1" id="KW-0808">Transferase</keyword>
<organism evidence="4 5">
    <name type="scientific">Staphylococcus casei</name>
    <dbReference type="NCBI Taxonomy" id="201828"/>
    <lineage>
        <taxon>Bacteria</taxon>
        <taxon>Bacillati</taxon>
        <taxon>Bacillota</taxon>
        <taxon>Bacilli</taxon>
        <taxon>Bacillales</taxon>
        <taxon>Staphylococcaceae</taxon>
        <taxon>Staphylococcus</taxon>
    </lineage>
</organism>
<dbReference type="SUPFAM" id="SSF55729">
    <property type="entry name" value="Acyl-CoA N-acyltransferases (Nat)"/>
    <property type="match status" value="1"/>
</dbReference>
<dbReference type="InterPro" id="IPR016181">
    <property type="entry name" value="Acyl_CoA_acyltransferase"/>
</dbReference>
<dbReference type="RefSeq" id="WP_069823731.1">
    <property type="nucleotide sequence ID" value="NZ_CP133006.1"/>
</dbReference>